<evidence type="ECO:0000256" key="1">
    <source>
        <dbReference type="ARBA" id="ARBA00008609"/>
    </source>
</evidence>
<dbReference type="Gene3D" id="1.10.10.1100">
    <property type="entry name" value="BFD-like [2Fe-2S]-binding domain"/>
    <property type="match status" value="1"/>
</dbReference>
<proteinExistence type="inferred from homology"/>
<evidence type="ECO:0000313" key="8">
    <source>
        <dbReference type="EMBL" id="QCN99605.1"/>
    </source>
</evidence>
<evidence type="ECO:0000256" key="3">
    <source>
        <dbReference type="SAM" id="MobiDB-lite"/>
    </source>
</evidence>
<dbReference type="EMBL" id="CP032325">
    <property type="protein sequence ID" value="QCN99605.1"/>
    <property type="molecule type" value="Genomic_DNA"/>
</dbReference>
<dbReference type="KEGG" id="aare:D3093_30555"/>
<dbReference type="Gene3D" id="3.30.1360.120">
    <property type="entry name" value="Probable tRNA modification gtpase trme, domain 1"/>
    <property type="match status" value="1"/>
</dbReference>
<reference evidence="8 9" key="1">
    <citation type="submission" date="2018-09" db="EMBL/GenBank/DDBJ databases">
        <title>Whole genome based analysis of evolution and adaptive divergence in Indian and Brazilian strains of Azospirillum brasilense.</title>
        <authorList>
            <person name="Singh C."/>
            <person name="Tripathi A.K."/>
        </authorList>
    </citation>
    <scope>NUCLEOTIDE SEQUENCE [LARGE SCALE GENOMIC DNA]</scope>
    <source>
        <strain evidence="8 9">MTCC4035</strain>
        <plasmid evidence="8 9">p4</plasmid>
    </source>
</reference>
<dbReference type="PANTHER" id="PTHR43757:SF2">
    <property type="entry name" value="AMINOMETHYLTRANSFERASE, MITOCHONDRIAL"/>
    <property type="match status" value="1"/>
</dbReference>
<geneLocation type="plasmid" evidence="8 9">
    <name>p4</name>
</geneLocation>
<dbReference type="InterPro" id="IPR027266">
    <property type="entry name" value="TrmE/GcvT-like"/>
</dbReference>
<comment type="similarity">
    <text evidence="1">Belongs to the GcvT family.</text>
</comment>
<dbReference type="InterPro" id="IPR041117">
    <property type="entry name" value="SoxA_A3"/>
</dbReference>
<dbReference type="InterPro" id="IPR028896">
    <property type="entry name" value="GcvT/YgfZ/DmdA"/>
</dbReference>
<sequence>MSGQPHRLPRGGLIDRGQRVRFVHDGRSYEGFAGDSLAAALLANGVRVVGRSFKLHRPRGILGSGVEEPNGFVETGAGGLVEPLAAATAVELRPGLVSRGLGGWPSVRFDIGGLLDFAAPLLPAGFYYKTFKAPAALWPLYERVIRRLAGVAHAPEEPDPSRYAKRWHHADVAVVGGGPAGLAAALAAAEAGARVLLVDSDHRLGGSLLGGREEIGGRPALEWVEAVRARLAARPDVLVLTRATALGQHDHGFLSVLERTAPDSEGPRARLWKVRAKRIVLATGALERPLAFADNDRPGVMLAGAVRTYLNRYAVAPGRRAVVFTNNDSALRTALELDEAGVAVAAVADLRTAVSGPCAEALRERGIPLLTGHAVAAVRGRGAVRGVTLARLTNDGGALLPGTERDVACDLLAQSGGWSPTVHLHAHVGGRLRYDAETAALLPIPSEGPWRVAGAANGTFDLATALAEGTEAGRDAAERAGHAPGAPSPALSASATPPLAPRALWRIPAKSRRARRFVDLHNDVTVADVELAVREGYRSVEHLKRYTTAGMGPDQGRTANLLALGILAEERGEPIDAVGTTTYRPPYVPVPFGALAGRDVGTLYEPVAVTPIDSRHAAAGAEFQNAGSWRRPALFPCPGEERAAAIAREALTVRRAAGLFDSSTLGKIELHGPDAVELLERVYANRWRSLPVGAARYGLMLRDDGTILDDGVTARLGENRYLVSTTSGGARTVHDWLEEWLQCDWPDLDVAVIPVTAQWASVTVAGPNARAVLGSAVLGGAGTDIDLSAAAFPHMTVREGQVAGLPARVFRVSFTGELSYEVNVPAGHGPALWDALLEAGRGFGIAPFGLEAVHILRAEKGYVILGQDTDGSQTPHDLGLSALVADGKPDFVGKRGMRRSHLAGPGRLQLVGLLTEDPAVVLPEGACIVETTDRRPPVPKLGTVTSSYASPALGRSIALALLRDGRERIGRTVTVDGDGEFVRATVTEPRFYDPEGHRLHA</sequence>
<feature type="domain" description="GCVT N-terminal" evidence="4">
    <location>
        <begin position="614"/>
        <end position="885"/>
    </location>
</feature>
<feature type="domain" description="Aminomethyltransferase C-terminal" evidence="6">
    <location>
        <begin position="909"/>
        <end position="993"/>
    </location>
</feature>
<dbReference type="AlphaFoldDB" id="A0A4D8PW07"/>
<evidence type="ECO:0000256" key="2">
    <source>
        <dbReference type="ARBA" id="ARBA00023002"/>
    </source>
</evidence>
<dbReference type="GO" id="GO:0008115">
    <property type="term" value="F:sarcosine oxidase activity"/>
    <property type="evidence" value="ECO:0007669"/>
    <property type="project" value="InterPro"/>
</dbReference>
<feature type="domain" description="SoxA A3" evidence="7">
    <location>
        <begin position="514"/>
        <end position="598"/>
    </location>
</feature>
<dbReference type="InterPro" id="IPR042204">
    <property type="entry name" value="2Fe-2S-bd_N"/>
</dbReference>
<dbReference type="GO" id="GO:0046653">
    <property type="term" value="P:tetrahydrofolate metabolic process"/>
    <property type="evidence" value="ECO:0007669"/>
    <property type="project" value="InterPro"/>
</dbReference>
<dbReference type="InterPro" id="IPR006277">
    <property type="entry name" value="Sarcosine_oxidase_asu"/>
</dbReference>
<dbReference type="SUPFAM" id="SSF103025">
    <property type="entry name" value="Folate-binding domain"/>
    <property type="match status" value="1"/>
</dbReference>
<dbReference type="InterPro" id="IPR036188">
    <property type="entry name" value="FAD/NAD-bd_sf"/>
</dbReference>
<feature type="region of interest" description="Disordered" evidence="3">
    <location>
        <begin position="471"/>
        <end position="497"/>
    </location>
</feature>
<dbReference type="Proteomes" id="UP000298595">
    <property type="component" value="Plasmid p4"/>
</dbReference>
<accession>A0A4D8PW07</accession>
<dbReference type="InterPro" id="IPR013977">
    <property type="entry name" value="GcvT_C"/>
</dbReference>
<gene>
    <name evidence="8" type="ORF">D3093_30555</name>
</gene>
<dbReference type="PRINTS" id="PR00469">
    <property type="entry name" value="PNDRDTASEII"/>
</dbReference>
<organism evidence="8 9">
    <name type="scientific">Azospirillum argentinense</name>
    <dbReference type="NCBI Taxonomy" id="2970906"/>
    <lineage>
        <taxon>Bacteria</taxon>
        <taxon>Pseudomonadati</taxon>
        <taxon>Pseudomonadota</taxon>
        <taxon>Alphaproteobacteria</taxon>
        <taxon>Rhodospirillales</taxon>
        <taxon>Azospirillaceae</taxon>
        <taxon>Azospirillum</taxon>
    </lineage>
</organism>
<feature type="compositionally biased region" description="Basic and acidic residues" evidence="3">
    <location>
        <begin position="471"/>
        <end position="481"/>
    </location>
</feature>
<dbReference type="Gene3D" id="3.10.20.440">
    <property type="entry name" value="2Fe-2S iron-sulphur cluster binding domain, sarcosine oxidase, alpha subunit, N-terminal domain"/>
    <property type="match status" value="1"/>
</dbReference>
<feature type="compositionally biased region" description="Low complexity" evidence="3">
    <location>
        <begin position="483"/>
        <end position="497"/>
    </location>
</feature>
<evidence type="ECO:0000259" key="4">
    <source>
        <dbReference type="Pfam" id="PF01571"/>
    </source>
</evidence>
<dbReference type="PANTHER" id="PTHR43757">
    <property type="entry name" value="AMINOMETHYLTRANSFERASE"/>
    <property type="match status" value="1"/>
</dbReference>
<evidence type="ECO:0000259" key="7">
    <source>
        <dbReference type="Pfam" id="PF17806"/>
    </source>
</evidence>
<dbReference type="InterPro" id="IPR023753">
    <property type="entry name" value="FAD/NAD-binding_dom"/>
</dbReference>
<evidence type="ECO:0000259" key="6">
    <source>
        <dbReference type="Pfam" id="PF08669"/>
    </source>
</evidence>
<dbReference type="Pfam" id="PF07992">
    <property type="entry name" value="Pyr_redox_2"/>
    <property type="match status" value="1"/>
</dbReference>
<dbReference type="SUPFAM" id="SSF51905">
    <property type="entry name" value="FAD/NAD(P)-binding domain"/>
    <property type="match status" value="1"/>
</dbReference>
<dbReference type="PIRSF" id="PIRSF037980">
    <property type="entry name" value="SoxA"/>
    <property type="match status" value="1"/>
</dbReference>
<dbReference type="InterPro" id="IPR041854">
    <property type="entry name" value="BFD-like_2Fe2S-bd_dom_sf"/>
</dbReference>
<dbReference type="RefSeq" id="WP_137118392.1">
    <property type="nucleotide sequence ID" value="NZ_CP032325.1"/>
</dbReference>
<keyword evidence="2" id="KW-0560">Oxidoreductase</keyword>
<evidence type="ECO:0000313" key="9">
    <source>
        <dbReference type="Proteomes" id="UP000298595"/>
    </source>
</evidence>
<dbReference type="Pfam" id="PF17806">
    <property type="entry name" value="SO_alpha_A3"/>
    <property type="match status" value="1"/>
</dbReference>
<evidence type="ECO:0000259" key="5">
    <source>
        <dbReference type="Pfam" id="PF07992"/>
    </source>
</evidence>
<dbReference type="InterPro" id="IPR006222">
    <property type="entry name" value="GCVT_N"/>
</dbReference>
<dbReference type="Gene3D" id="3.50.50.60">
    <property type="entry name" value="FAD/NAD(P)-binding domain"/>
    <property type="match status" value="1"/>
</dbReference>
<name>A0A4D8PW07_9PROT</name>
<feature type="domain" description="FAD/NAD(P)-binding" evidence="5">
    <location>
        <begin position="171"/>
        <end position="424"/>
    </location>
</feature>
<dbReference type="PRINTS" id="PR00368">
    <property type="entry name" value="FADPNR"/>
</dbReference>
<keyword evidence="8" id="KW-0614">Plasmid</keyword>
<dbReference type="Pfam" id="PF13510">
    <property type="entry name" value="Fer2_4"/>
    <property type="match status" value="1"/>
</dbReference>
<dbReference type="InterPro" id="IPR029043">
    <property type="entry name" value="GcvT/YgfZ_C"/>
</dbReference>
<dbReference type="Pfam" id="PF01571">
    <property type="entry name" value="GCV_T"/>
    <property type="match status" value="1"/>
</dbReference>
<dbReference type="NCBIfam" id="TIGR01372">
    <property type="entry name" value="soxA"/>
    <property type="match status" value="1"/>
</dbReference>
<dbReference type="Pfam" id="PF08669">
    <property type="entry name" value="GCV_T_C"/>
    <property type="match status" value="1"/>
</dbReference>
<dbReference type="SUPFAM" id="SSF101790">
    <property type="entry name" value="Aminomethyltransferase beta-barrel domain"/>
    <property type="match status" value="1"/>
</dbReference>
<protein>
    <submittedName>
        <fullName evidence="8">Sarcosine oxidase subunit alpha family protein</fullName>
    </submittedName>
</protein>